<dbReference type="InterPro" id="IPR023210">
    <property type="entry name" value="NADP_OxRdtase_dom"/>
</dbReference>
<name>A0A1H4K602_9PSED</name>
<dbReference type="RefSeq" id="WP_092310753.1">
    <property type="nucleotide sequence ID" value="NZ_FNTJ01000001.1"/>
</dbReference>
<evidence type="ECO:0000256" key="1">
    <source>
        <dbReference type="ARBA" id="ARBA00023002"/>
    </source>
</evidence>
<dbReference type="Proteomes" id="UP000198982">
    <property type="component" value="Unassembled WGS sequence"/>
</dbReference>
<accession>A0A1H4K602</accession>
<sequence length="326" mass="36439">MLYTKLGRSGLRVSRLALGCMSFGEPARGTHAWTLGAEESERILGRALDQGINFLDTANIYSQGSSEEILGNALFKLKARHEVVLATKVYEAMTGGPLSGGLSRQAIFREIDASLKRLRTDYIDLYIVHRWDYQTPILETMEALHDLVKMGKVRYIGASSMHAWQFVKAQYLATLNGWTRFVSMQSHYNLLNREEEREMQPYCVDEGVGLTPWSPLARGKLARSGETGSLRADSDKVQAWLYLSAQESDRQIIAVVEAIARERGVTKAQVALAWLLRQPAVASPIIGVTRLEQLDDLLGSLDLELEDEELVRLAAPYTPHTAPEYV</sequence>
<reference evidence="4" key="1">
    <citation type="submission" date="2016-10" db="EMBL/GenBank/DDBJ databases">
        <authorList>
            <person name="Varghese N."/>
            <person name="Submissions S."/>
        </authorList>
    </citation>
    <scope>NUCLEOTIDE SEQUENCE [LARGE SCALE GENOMIC DNA]</scope>
    <source>
        <strain evidence="4">DSM 9751</strain>
    </source>
</reference>
<dbReference type="SUPFAM" id="SSF51430">
    <property type="entry name" value="NAD(P)-linked oxidoreductase"/>
    <property type="match status" value="1"/>
</dbReference>
<dbReference type="InterPro" id="IPR020471">
    <property type="entry name" value="AKR"/>
</dbReference>
<dbReference type="FunFam" id="3.20.20.100:FF:000004">
    <property type="entry name" value="Oxidoreductase, aldo/keto reductase"/>
    <property type="match status" value="1"/>
</dbReference>
<proteinExistence type="predicted"/>
<dbReference type="InterPro" id="IPR036812">
    <property type="entry name" value="NAD(P)_OxRdtase_dom_sf"/>
</dbReference>
<dbReference type="GO" id="GO:0016491">
    <property type="term" value="F:oxidoreductase activity"/>
    <property type="evidence" value="ECO:0007669"/>
    <property type="project" value="UniProtKB-KW"/>
</dbReference>
<protein>
    <submittedName>
        <fullName evidence="3">Predicted oxidoreductase</fullName>
    </submittedName>
</protein>
<dbReference type="AlphaFoldDB" id="A0A1H4K602"/>
<gene>
    <name evidence="3" type="ORF">SAMN05216178_1077</name>
</gene>
<evidence type="ECO:0000313" key="3">
    <source>
        <dbReference type="EMBL" id="SEB53989.1"/>
    </source>
</evidence>
<organism evidence="3 4">
    <name type="scientific">Pseudomonas saponiphila</name>
    <dbReference type="NCBI Taxonomy" id="556534"/>
    <lineage>
        <taxon>Bacteria</taxon>
        <taxon>Pseudomonadati</taxon>
        <taxon>Pseudomonadota</taxon>
        <taxon>Gammaproteobacteria</taxon>
        <taxon>Pseudomonadales</taxon>
        <taxon>Pseudomonadaceae</taxon>
        <taxon>Pseudomonas</taxon>
    </lineage>
</organism>
<feature type="domain" description="NADP-dependent oxidoreductase" evidence="2">
    <location>
        <begin position="16"/>
        <end position="313"/>
    </location>
</feature>
<dbReference type="Pfam" id="PF00248">
    <property type="entry name" value="Aldo_ket_red"/>
    <property type="match status" value="1"/>
</dbReference>
<dbReference type="CDD" id="cd19079">
    <property type="entry name" value="AKR_EcYajO-like"/>
    <property type="match status" value="1"/>
</dbReference>
<dbReference type="Gene3D" id="3.20.20.100">
    <property type="entry name" value="NADP-dependent oxidoreductase domain"/>
    <property type="match status" value="1"/>
</dbReference>
<dbReference type="PANTHER" id="PTHR43364">
    <property type="entry name" value="NADH-SPECIFIC METHYLGLYOXAL REDUCTASE-RELATED"/>
    <property type="match status" value="1"/>
</dbReference>
<keyword evidence="1" id="KW-0560">Oxidoreductase</keyword>
<dbReference type="PRINTS" id="PR00069">
    <property type="entry name" value="ALDKETRDTASE"/>
</dbReference>
<dbReference type="EMBL" id="FNTJ01000001">
    <property type="protein sequence ID" value="SEB53989.1"/>
    <property type="molecule type" value="Genomic_DNA"/>
</dbReference>
<dbReference type="GO" id="GO:0005829">
    <property type="term" value="C:cytosol"/>
    <property type="evidence" value="ECO:0007669"/>
    <property type="project" value="TreeGrafter"/>
</dbReference>
<evidence type="ECO:0000259" key="2">
    <source>
        <dbReference type="Pfam" id="PF00248"/>
    </source>
</evidence>
<keyword evidence="4" id="KW-1185">Reference proteome</keyword>
<dbReference type="PANTHER" id="PTHR43364:SF4">
    <property type="entry name" value="NAD(P)-LINKED OXIDOREDUCTASE SUPERFAMILY PROTEIN"/>
    <property type="match status" value="1"/>
</dbReference>
<evidence type="ECO:0000313" key="4">
    <source>
        <dbReference type="Proteomes" id="UP000198982"/>
    </source>
</evidence>
<dbReference type="InterPro" id="IPR050523">
    <property type="entry name" value="AKR_Detox_Biosynth"/>
</dbReference>